<dbReference type="EMBL" id="CP070505">
    <property type="protein sequence ID" value="QSL95254.1"/>
    <property type="molecule type" value="Genomic_DNA"/>
</dbReference>
<dbReference type="InterPro" id="IPR028939">
    <property type="entry name" value="P5C_Rdtase_cat_N"/>
</dbReference>
<dbReference type="InterPro" id="IPR051267">
    <property type="entry name" value="STEAP_metalloreductase"/>
</dbReference>
<evidence type="ECO:0000313" key="3">
    <source>
        <dbReference type="EMBL" id="QSL95254.1"/>
    </source>
</evidence>
<dbReference type="Pfam" id="PF03807">
    <property type="entry name" value="F420_oxidored"/>
    <property type="match status" value="1"/>
</dbReference>
<dbReference type="Gene3D" id="3.40.50.720">
    <property type="entry name" value="NAD(P)-binding Rossmann-like Domain"/>
    <property type="match status" value="1"/>
</dbReference>
<dbReference type="InterPro" id="IPR036291">
    <property type="entry name" value="NAD(P)-bd_dom_sf"/>
</dbReference>
<sequence length="219" mass="23493">MTTIGIIGAGEVGSQIARAAIASGYQIVIANSRGPETLKDLIDELGPSARAATAAEAAAQGDFIVIAVPLKRVNDMPTAELAGKVVIDTNNYMIWRDGHYPQIDSGEKTAHGLRQEQLSESKVVKAFTHIQAPRITLWSRPKGSPDRLALALSSDFPEAAQWVAHLYDQFGFDAVDHSPLSESWRNAPGQPAWRQDRQTLAELSANLAKADPALTTNGG</sequence>
<proteinExistence type="predicted"/>
<name>A0ABD7E3D2_9GAMM</name>
<reference evidence="3 4" key="1">
    <citation type="submission" date="2021-02" db="EMBL/GenBank/DDBJ databases">
        <title>Whole genome sequencing of Pseudomonas alcaliphila strain SM2.</title>
        <authorList>
            <person name="Alshamsi M.S."/>
            <person name="Sudalaimuthuasari N."/>
            <person name="Kundu B."/>
            <person name="AlMaskari R.S."/>
            <person name="Elmahi Y."/>
            <person name="Mundra S."/>
            <person name="Chandran S."/>
            <person name="Malik S."/>
            <person name="Hazzouri K.M."/>
            <person name="Amiri K.M.A."/>
        </authorList>
    </citation>
    <scope>NUCLEOTIDE SEQUENCE [LARGE SCALE GENOMIC DNA]</scope>
    <source>
        <strain evidence="3 4">SM2</strain>
    </source>
</reference>
<gene>
    <name evidence="3" type="ORF">JWV26_23845</name>
</gene>
<feature type="domain" description="Pyrroline-5-carboxylate reductase catalytic N-terminal" evidence="2">
    <location>
        <begin position="3"/>
        <end position="92"/>
    </location>
</feature>
<evidence type="ECO:0000256" key="1">
    <source>
        <dbReference type="ARBA" id="ARBA00023002"/>
    </source>
</evidence>
<accession>A0ABD7E3D2</accession>
<dbReference type="RefSeq" id="WP_206419259.1">
    <property type="nucleotide sequence ID" value="NZ_JBNPYJ010000033.1"/>
</dbReference>
<evidence type="ECO:0000313" key="4">
    <source>
        <dbReference type="Proteomes" id="UP000663658"/>
    </source>
</evidence>
<dbReference type="GO" id="GO:0016491">
    <property type="term" value="F:oxidoreductase activity"/>
    <property type="evidence" value="ECO:0007669"/>
    <property type="project" value="UniProtKB-KW"/>
</dbReference>
<keyword evidence="1" id="KW-0560">Oxidoreductase</keyword>
<dbReference type="Proteomes" id="UP000663658">
    <property type="component" value="Chromosome"/>
</dbReference>
<dbReference type="AlphaFoldDB" id="A0ABD7E3D2"/>
<dbReference type="KEGG" id="pty:JWV26_23845"/>
<protein>
    <submittedName>
        <fullName evidence="3">NAD(P)-binding domain-containing protein</fullName>
    </submittedName>
</protein>
<evidence type="ECO:0000259" key="2">
    <source>
        <dbReference type="Pfam" id="PF03807"/>
    </source>
</evidence>
<organism evidence="3 4">
    <name type="scientific">Ectopseudomonas toyotomiensis</name>
    <dbReference type="NCBI Taxonomy" id="554344"/>
    <lineage>
        <taxon>Bacteria</taxon>
        <taxon>Pseudomonadati</taxon>
        <taxon>Pseudomonadota</taxon>
        <taxon>Gammaproteobacteria</taxon>
        <taxon>Pseudomonadales</taxon>
        <taxon>Pseudomonadaceae</taxon>
        <taxon>Ectopseudomonas</taxon>
    </lineage>
</organism>
<dbReference type="PANTHER" id="PTHR14239">
    <property type="entry name" value="DUDULIN-RELATED"/>
    <property type="match status" value="1"/>
</dbReference>
<dbReference type="SUPFAM" id="SSF51735">
    <property type="entry name" value="NAD(P)-binding Rossmann-fold domains"/>
    <property type="match status" value="1"/>
</dbReference>